<feature type="region of interest" description="Disordered" evidence="5">
    <location>
        <begin position="1556"/>
        <end position="1597"/>
    </location>
</feature>
<evidence type="ECO:0000313" key="9">
    <source>
        <dbReference type="EMBL" id="CAL4807703.1"/>
    </source>
</evidence>
<evidence type="ECO:0000256" key="2">
    <source>
        <dbReference type="ARBA" id="ARBA00022741"/>
    </source>
</evidence>
<feature type="region of interest" description="Disordered" evidence="5">
    <location>
        <begin position="970"/>
        <end position="995"/>
    </location>
</feature>
<keyword evidence="2" id="KW-0547">Nucleotide-binding</keyword>
<evidence type="ECO:0000259" key="6">
    <source>
        <dbReference type="PROSITE" id="PS50002"/>
    </source>
</evidence>
<reference evidence="9 10" key="2">
    <citation type="submission" date="2024-05" db="EMBL/GenBank/DDBJ databases">
        <authorList>
            <person name="Chen Y."/>
            <person name="Shah S."/>
            <person name="Dougan E. K."/>
            <person name="Thang M."/>
            <person name="Chan C."/>
        </authorList>
    </citation>
    <scope>NUCLEOTIDE SEQUENCE [LARGE SCALE GENOMIC DNA]</scope>
</reference>
<reference evidence="8" key="1">
    <citation type="submission" date="2022-10" db="EMBL/GenBank/DDBJ databases">
        <authorList>
            <person name="Chen Y."/>
            <person name="Dougan E. K."/>
            <person name="Chan C."/>
            <person name="Rhodes N."/>
            <person name="Thang M."/>
        </authorList>
    </citation>
    <scope>NUCLEOTIDE SEQUENCE</scope>
</reference>
<dbReference type="GO" id="GO:1990904">
    <property type="term" value="C:ribonucleoprotein complex"/>
    <property type="evidence" value="ECO:0007669"/>
    <property type="project" value="TreeGrafter"/>
</dbReference>
<dbReference type="GO" id="GO:0005525">
    <property type="term" value="F:GTP binding"/>
    <property type="evidence" value="ECO:0007669"/>
    <property type="project" value="UniProtKB-KW"/>
</dbReference>
<dbReference type="InterPro" id="IPR036028">
    <property type="entry name" value="SH3-like_dom_sf"/>
</dbReference>
<dbReference type="Gene3D" id="3.40.50.300">
    <property type="entry name" value="P-loop containing nucleotide triphosphate hydrolases"/>
    <property type="match status" value="1"/>
</dbReference>
<dbReference type="Pfam" id="PF00009">
    <property type="entry name" value="GTP_EFTU"/>
    <property type="match status" value="1"/>
</dbReference>
<dbReference type="GO" id="GO:0005829">
    <property type="term" value="C:cytosol"/>
    <property type="evidence" value="ECO:0007669"/>
    <property type="project" value="TreeGrafter"/>
</dbReference>
<keyword evidence="1 4" id="KW-0728">SH3 domain</keyword>
<dbReference type="SUPFAM" id="SSF54980">
    <property type="entry name" value="EF-G C-terminal domain-like"/>
    <property type="match status" value="2"/>
</dbReference>
<dbReference type="PROSITE" id="PS50002">
    <property type="entry name" value="SH3"/>
    <property type="match status" value="1"/>
</dbReference>
<dbReference type="GO" id="GO:0003924">
    <property type="term" value="F:GTPase activity"/>
    <property type="evidence" value="ECO:0007669"/>
    <property type="project" value="InterPro"/>
</dbReference>
<accession>A0A9P1M444</accession>
<dbReference type="SMART" id="SM00326">
    <property type="entry name" value="SH3"/>
    <property type="match status" value="1"/>
</dbReference>
<dbReference type="CDD" id="cd00174">
    <property type="entry name" value="SH3"/>
    <property type="match status" value="1"/>
</dbReference>
<dbReference type="SUPFAM" id="SSF52540">
    <property type="entry name" value="P-loop containing nucleoside triphosphate hydrolases"/>
    <property type="match status" value="1"/>
</dbReference>
<dbReference type="Proteomes" id="UP001152797">
    <property type="component" value="Unassembled WGS sequence"/>
</dbReference>
<dbReference type="PANTHER" id="PTHR42908:SF3">
    <property type="entry name" value="ELONGATION FACTOR-LIKE GTPASE 1"/>
    <property type="match status" value="1"/>
</dbReference>
<dbReference type="NCBIfam" id="TIGR00231">
    <property type="entry name" value="small_GTP"/>
    <property type="match status" value="1"/>
</dbReference>
<dbReference type="SUPFAM" id="SSF54211">
    <property type="entry name" value="Ribosomal protein S5 domain 2-like"/>
    <property type="match status" value="1"/>
</dbReference>
<dbReference type="InterPro" id="IPR000795">
    <property type="entry name" value="T_Tr_GTP-bd_dom"/>
</dbReference>
<dbReference type="Gene3D" id="3.30.230.10">
    <property type="match status" value="1"/>
</dbReference>
<comment type="caution">
    <text evidence="8">The sequence shown here is derived from an EMBL/GenBank/DDBJ whole genome shotgun (WGS) entry which is preliminary data.</text>
</comment>
<dbReference type="SUPFAM" id="SSF50447">
    <property type="entry name" value="Translation proteins"/>
    <property type="match status" value="1"/>
</dbReference>
<dbReference type="InterPro" id="IPR001452">
    <property type="entry name" value="SH3_domain"/>
</dbReference>
<feature type="domain" description="SH3" evidence="6">
    <location>
        <begin position="1496"/>
        <end position="1563"/>
    </location>
</feature>
<dbReference type="PANTHER" id="PTHR42908">
    <property type="entry name" value="TRANSLATION ELONGATION FACTOR-RELATED"/>
    <property type="match status" value="1"/>
</dbReference>
<dbReference type="EMBL" id="CAMXCT030006808">
    <property type="protein sequence ID" value="CAL4807703.1"/>
    <property type="molecule type" value="Genomic_DNA"/>
</dbReference>
<protein>
    <submittedName>
        <fullName evidence="8">Uncharacterized protein</fullName>
    </submittedName>
</protein>
<evidence type="ECO:0000259" key="7">
    <source>
        <dbReference type="PROSITE" id="PS51722"/>
    </source>
</evidence>
<dbReference type="EMBL" id="CAMXCT010006808">
    <property type="protein sequence ID" value="CAI4020391.1"/>
    <property type="molecule type" value="Genomic_DNA"/>
</dbReference>
<dbReference type="PRINTS" id="PR00315">
    <property type="entry name" value="ELONGATNFCT"/>
</dbReference>
<sequence length="1597" mass="175940">MSALQRSVFFPTSSFPFSSGHQGVPQWFPGILAHVDHGKTTCADNLVSTNGHISRHQAGKIRFMDSRQDEQEREITMKSSSIALRWLSPKKEIFLVNLIDSPGHVDFTSEVSTAARLADGALVVVDCVEGVEAQTRTVLRQAYRDRVKSCLFLNKVDRLIYELKLSPLEIHLRLLRIVEQINAANQQLFSEEVMAGAAEASGSRLRKGSGEILDAVDLAEELDFDDEDRWRYSPELGNVAFGSAVHGWAFRLDTFAEMWAEKLKAKPANLQRVLWGDWTYRQKDKKAVKRSSDSQSNTMFASLVMKPICDFYDSVYMDLDRDRLQGMRKQIKAWDDIDFDKLSAGATATKELASRWLPFAETVLQMVSELPSPKDAAPQRLPVLCPKWFTPKATTAPQAAARSLEESDPKGPAVVYLAKFLAADLENLVLTGDTPKGEQDVDFVGICRVFSGTLKPGLQLRDTGAGTQRVVHLERIFLLMGRFLQEVNEAPAGSIVACAISSMEGSELGVERCLTLCEDSEGPCFETPYSSQAFAIVRVSIEPEDVAHLKALERGLRLLHRADPSVSVEALVTGENVLGCCGDEHLKRCLNDLEKLYARSIKLLVTPPLVAVRESIAKSVERADLKAASLFLPIWMAHLHDVSTEAGSMMSIQSAPSEDDTVTSDAPQQTERWNMSASAVMTVWTANRKACVRLSAMALPEEVLSWMDRHAEALESVVHRQQASIELVGSSDGSLLGCLSEVEDQFRQLQQAEPSFQLCNDNEISLCGMSVDRGSRTLLLDGSGSGWRLRHAFDTAFGARADEGGVPDWMRPHILAGFHQASAAGPLCEEPMRGVAFVVHSASGTFREEEDGSAPTANPYGPMSGQVMVATKDACRYCLLRKGFSRISEAMLSVDLHCEQEMLGKVYAVLSKRRAKVQGEVLREGTSIFYVHAFLPLANSFDLARQLRQAASGHVTFHMAFSHWELSEEDPFQSLGSPEDLEEMGDQPPPPNTARKLVDDIRKRKGLPTDEKVVKDATKQRTDETDGLLQLISDIRGVSLQADPAALNEVRAFLLRHEAESAKSATHTVLENYPDWWVRRRRAPPGLSIEGAEALEELNRHVGFMHSLGVPMTLAERRTTPCFRFFQDLEAWGSREAAPLAASLFSPDSALTRLIGAVVGEVFPSHGGFLDVAVYNATGLSQTKGVRKTSLRLVWPGILIDADRAVRVRDLVVSRLVAATSAEGGALADMEAELKKANGSNTWHSLVSDAAYSSRSVVRMPLCDRVAPLPLRGPEKRPLNPVGVMRYSYGDKMKVEWLCKEADLDPAEWMKIGCLRQEGEVQLTDWSMPAYRSHELIPLSAARGYRVKVRTVAGSDGPTVGGGLRMARKQVAERAGQLQALERSFSCTPQEFAEKMEPQLGKAGIEPDGSHVWKQPSSDARIVMYGDDKLIKVIGRPNQVRSLVMIVAPHTEASKRIGLANGDEPDANGFANGTNGYHKEEATKPSEASGPDTPETEKERRLALQNFDSLGQSELGLKEGDVVWVLLDPQAGNVQDVDRWVYGKKECGQHGWFPLSHTKPADEVEGDAVETAERTPKIETAERTPKIALESKSQSQD</sequence>
<dbReference type="InterPro" id="IPR027417">
    <property type="entry name" value="P-loop_NTPase"/>
</dbReference>
<feature type="domain" description="Tr-type G" evidence="7">
    <location>
        <begin position="24"/>
        <end position="268"/>
    </location>
</feature>
<dbReference type="EMBL" id="CAMXCT020006808">
    <property type="protein sequence ID" value="CAL1173766.1"/>
    <property type="molecule type" value="Genomic_DNA"/>
</dbReference>
<dbReference type="CDD" id="cd04096">
    <property type="entry name" value="eEF2_snRNP_like_C"/>
    <property type="match status" value="1"/>
</dbReference>
<dbReference type="InterPro" id="IPR014721">
    <property type="entry name" value="Ribsml_uS5_D2-typ_fold_subgr"/>
</dbReference>
<name>A0A9P1M444_9DINO</name>
<gene>
    <name evidence="8" type="ORF">C1SCF055_LOCUS44810</name>
</gene>
<proteinExistence type="predicted"/>
<evidence type="ECO:0000256" key="1">
    <source>
        <dbReference type="ARBA" id="ARBA00022443"/>
    </source>
</evidence>
<keyword evidence="3" id="KW-0342">GTP-binding</keyword>
<dbReference type="Gene3D" id="2.30.30.40">
    <property type="entry name" value="SH3 Domains"/>
    <property type="match status" value="1"/>
</dbReference>
<feature type="region of interest" description="Disordered" evidence="5">
    <location>
        <begin position="1469"/>
        <end position="1500"/>
    </location>
</feature>
<dbReference type="InterPro" id="IPR000640">
    <property type="entry name" value="EFG_V-like"/>
</dbReference>
<dbReference type="Gene3D" id="3.30.70.870">
    <property type="entry name" value="Elongation Factor G (Translational Gtpase), domain 3"/>
    <property type="match status" value="1"/>
</dbReference>
<dbReference type="OrthoDB" id="364892at2759"/>
<evidence type="ECO:0000256" key="5">
    <source>
        <dbReference type="SAM" id="MobiDB-lite"/>
    </source>
</evidence>
<evidence type="ECO:0000313" key="8">
    <source>
        <dbReference type="EMBL" id="CAI4020391.1"/>
    </source>
</evidence>
<dbReference type="InterPro" id="IPR009000">
    <property type="entry name" value="Transl_B-barrel_sf"/>
</dbReference>
<organism evidence="8">
    <name type="scientific">Cladocopium goreaui</name>
    <dbReference type="NCBI Taxonomy" id="2562237"/>
    <lineage>
        <taxon>Eukaryota</taxon>
        <taxon>Sar</taxon>
        <taxon>Alveolata</taxon>
        <taxon>Dinophyceae</taxon>
        <taxon>Suessiales</taxon>
        <taxon>Symbiodiniaceae</taxon>
        <taxon>Cladocopium</taxon>
    </lineage>
</organism>
<dbReference type="SMART" id="SM00838">
    <property type="entry name" value="EFG_C"/>
    <property type="match status" value="1"/>
</dbReference>
<dbReference type="CDD" id="cd01885">
    <property type="entry name" value="EF2"/>
    <property type="match status" value="1"/>
</dbReference>
<dbReference type="InterPro" id="IPR005225">
    <property type="entry name" value="Small_GTP-bd"/>
</dbReference>
<dbReference type="InterPro" id="IPR035647">
    <property type="entry name" value="EFG_III/V"/>
</dbReference>
<dbReference type="GO" id="GO:0043022">
    <property type="term" value="F:ribosome binding"/>
    <property type="evidence" value="ECO:0007669"/>
    <property type="project" value="TreeGrafter"/>
</dbReference>
<feature type="compositionally biased region" description="Basic and acidic residues" evidence="5">
    <location>
        <begin position="1571"/>
        <end position="1585"/>
    </location>
</feature>
<dbReference type="FunFam" id="3.30.70.870:FF:000002">
    <property type="entry name" value="Translation elongation factor 2"/>
    <property type="match status" value="1"/>
</dbReference>
<dbReference type="Gene3D" id="3.30.70.240">
    <property type="match status" value="1"/>
</dbReference>
<evidence type="ECO:0000256" key="4">
    <source>
        <dbReference type="PROSITE-ProRule" id="PRU00192"/>
    </source>
</evidence>
<dbReference type="Pfam" id="PF00679">
    <property type="entry name" value="EFG_C"/>
    <property type="match status" value="1"/>
</dbReference>
<dbReference type="GO" id="GO:0042256">
    <property type="term" value="P:cytosolic ribosome assembly"/>
    <property type="evidence" value="ECO:0007669"/>
    <property type="project" value="TreeGrafter"/>
</dbReference>
<dbReference type="InterPro" id="IPR020568">
    <property type="entry name" value="Ribosomal_Su5_D2-typ_SF"/>
</dbReference>
<evidence type="ECO:0000256" key="3">
    <source>
        <dbReference type="ARBA" id="ARBA00023134"/>
    </source>
</evidence>
<dbReference type="Gene3D" id="2.40.30.10">
    <property type="entry name" value="Translation factors"/>
    <property type="match status" value="1"/>
</dbReference>
<evidence type="ECO:0000313" key="10">
    <source>
        <dbReference type="Proteomes" id="UP001152797"/>
    </source>
</evidence>
<keyword evidence="10" id="KW-1185">Reference proteome</keyword>
<dbReference type="PROSITE" id="PS51722">
    <property type="entry name" value="G_TR_2"/>
    <property type="match status" value="1"/>
</dbReference>
<dbReference type="SUPFAM" id="SSF50044">
    <property type="entry name" value="SH3-domain"/>
    <property type="match status" value="1"/>
</dbReference>